<evidence type="ECO:0000313" key="2">
    <source>
        <dbReference type="EMBL" id="WOL17092.1"/>
    </source>
</evidence>
<dbReference type="Proteomes" id="UP001327560">
    <property type="component" value="Chromosome 8"/>
</dbReference>
<dbReference type="Gene3D" id="2.40.160.200">
    <property type="entry name" value="LURP1-related"/>
    <property type="match status" value="1"/>
</dbReference>
<dbReference type="InterPro" id="IPR025659">
    <property type="entry name" value="Tubby-like_C"/>
</dbReference>
<accession>A0AAQ3L0T6</accession>
<keyword evidence="3" id="KW-1185">Reference proteome</keyword>
<reference evidence="2 3" key="1">
    <citation type="submission" date="2023-10" db="EMBL/GenBank/DDBJ databases">
        <title>Chromosome-scale genome assembly provides insights into flower coloration mechanisms of Canna indica.</title>
        <authorList>
            <person name="Li C."/>
        </authorList>
    </citation>
    <scope>NUCLEOTIDE SEQUENCE [LARGE SCALE GENOMIC DNA]</scope>
    <source>
        <tissue evidence="2">Flower</tissue>
    </source>
</reference>
<dbReference type="InterPro" id="IPR007612">
    <property type="entry name" value="LOR"/>
</dbReference>
<dbReference type="Pfam" id="PF04525">
    <property type="entry name" value="LOR"/>
    <property type="match status" value="1"/>
</dbReference>
<dbReference type="EMBL" id="CP136897">
    <property type="protein sequence ID" value="WOL17092.1"/>
    <property type="molecule type" value="Genomic_DNA"/>
</dbReference>
<dbReference type="PANTHER" id="PTHR31087:SF131">
    <property type="entry name" value="TRANSLATION INITIATION FACTOR 2B FAMILY PROTEIN, PUTATIVE, EXPRESSED-RELATED"/>
    <property type="match status" value="1"/>
</dbReference>
<evidence type="ECO:0000256" key="1">
    <source>
        <dbReference type="ARBA" id="ARBA00005437"/>
    </source>
</evidence>
<evidence type="ECO:0000313" key="3">
    <source>
        <dbReference type="Proteomes" id="UP001327560"/>
    </source>
</evidence>
<dbReference type="SUPFAM" id="SSF54518">
    <property type="entry name" value="Tubby C-terminal domain-like"/>
    <property type="match status" value="1"/>
</dbReference>
<organism evidence="2 3">
    <name type="scientific">Canna indica</name>
    <name type="common">Indian-shot</name>
    <dbReference type="NCBI Taxonomy" id="4628"/>
    <lineage>
        <taxon>Eukaryota</taxon>
        <taxon>Viridiplantae</taxon>
        <taxon>Streptophyta</taxon>
        <taxon>Embryophyta</taxon>
        <taxon>Tracheophyta</taxon>
        <taxon>Spermatophyta</taxon>
        <taxon>Magnoliopsida</taxon>
        <taxon>Liliopsida</taxon>
        <taxon>Zingiberales</taxon>
        <taxon>Cannaceae</taxon>
        <taxon>Canna</taxon>
    </lineage>
</organism>
<comment type="similarity">
    <text evidence="1">Belongs to the LOR family.</text>
</comment>
<evidence type="ECO:0008006" key="4">
    <source>
        <dbReference type="Google" id="ProtNLM"/>
    </source>
</evidence>
<dbReference type="AlphaFoldDB" id="A0AAQ3L0T6"/>
<name>A0AAQ3L0T6_9LILI</name>
<dbReference type="InterPro" id="IPR038595">
    <property type="entry name" value="LOR_sf"/>
</dbReference>
<protein>
    <recommendedName>
        <fullName evidence="4">Protein LURP-one-related 8</fullName>
    </recommendedName>
</protein>
<proteinExistence type="inferred from homology"/>
<sequence length="196" mass="21329">MTKVHPDAALPDLDTPRCSGPPVVFTVWRKSLVFSCSGFTVFDAQGNLVFRVDNYASGSNSELVLMDAAGKPLLTVRRKKLSLGEKWSIYNGEEAVDPRFTVKKHVNLRQAKAIAHVTPSRAGGGGGYEVEGSYARRSCCVYDEQRRTVAEIRQKEAVSGVAFGGEVFRLVVDSELEAGLAMAVVIVLDKMFGSRS</sequence>
<dbReference type="PANTHER" id="PTHR31087">
    <property type="match status" value="1"/>
</dbReference>
<gene>
    <name evidence="2" type="ORF">Cni_G25881</name>
</gene>